<dbReference type="RefSeq" id="XP_009228914.1">
    <property type="nucleotide sequence ID" value="XM_009230650.1"/>
</dbReference>
<accession>J3PGW9</accession>
<dbReference type="HOGENOM" id="CLU_1468470_0_0_1"/>
<reference evidence="1" key="3">
    <citation type="submission" date="2010-09" db="EMBL/GenBank/DDBJ databases">
        <title>Annotation of Gaeumannomyces graminis var. tritici R3-111a-1.</title>
        <authorList>
            <consortium name="The Broad Institute Genome Sequencing Platform"/>
            <person name="Ma L.-J."/>
            <person name="Dead R."/>
            <person name="Young S.K."/>
            <person name="Zeng Q."/>
            <person name="Gargeya S."/>
            <person name="Fitzgerald M."/>
            <person name="Haas B."/>
            <person name="Abouelleil A."/>
            <person name="Alvarado L."/>
            <person name="Arachchi H.M."/>
            <person name="Berlin A."/>
            <person name="Brown A."/>
            <person name="Chapman S.B."/>
            <person name="Chen Z."/>
            <person name="Dunbar C."/>
            <person name="Freedman E."/>
            <person name="Gearin G."/>
            <person name="Gellesch M."/>
            <person name="Goldberg J."/>
            <person name="Griggs A."/>
            <person name="Gujja S."/>
            <person name="Heiman D."/>
            <person name="Howarth C."/>
            <person name="Larson L."/>
            <person name="Lui A."/>
            <person name="MacDonald P.J.P."/>
            <person name="Mehta T."/>
            <person name="Montmayeur A."/>
            <person name="Murphy C."/>
            <person name="Neiman D."/>
            <person name="Pearson M."/>
            <person name="Priest M."/>
            <person name="Roberts A."/>
            <person name="Saif S."/>
            <person name="Shea T."/>
            <person name="Shenoy N."/>
            <person name="Sisk P."/>
            <person name="Stolte C."/>
            <person name="Sykes S."/>
            <person name="Yandava C."/>
            <person name="Wortman J."/>
            <person name="Nusbaum C."/>
            <person name="Birren B."/>
        </authorList>
    </citation>
    <scope>NUCLEOTIDE SEQUENCE</scope>
    <source>
        <strain evidence="1">R3-111a-1</strain>
    </source>
</reference>
<dbReference type="EnsemblFungi" id="EJT69866">
    <property type="protein sequence ID" value="EJT69866"/>
    <property type="gene ID" value="GGTG_12749"/>
</dbReference>
<gene>
    <name evidence="2" type="primary">20353207</name>
    <name evidence="1" type="ORF">GGTG_12749</name>
</gene>
<dbReference type="eggNOG" id="ENOG502T6AN">
    <property type="taxonomic scope" value="Eukaryota"/>
</dbReference>
<keyword evidence="3" id="KW-1185">Reference proteome</keyword>
<reference evidence="1" key="2">
    <citation type="submission" date="2010-07" db="EMBL/GenBank/DDBJ databases">
        <authorList>
            <consortium name="The Broad Institute Genome Sequencing Platform"/>
            <consortium name="Broad Institute Genome Sequencing Center for Infectious Disease"/>
            <person name="Ma L.-J."/>
            <person name="Dead R."/>
            <person name="Young S."/>
            <person name="Zeng Q."/>
            <person name="Koehrsen M."/>
            <person name="Alvarado L."/>
            <person name="Berlin A."/>
            <person name="Chapman S.B."/>
            <person name="Chen Z."/>
            <person name="Freedman E."/>
            <person name="Gellesch M."/>
            <person name="Goldberg J."/>
            <person name="Griggs A."/>
            <person name="Gujja S."/>
            <person name="Heilman E.R."/>
            <person name="Heiman D."/>
            <person name="Hepburn T."/>
            <person name="Howarth C."/>
            <person name="Jen D."/>
            <person name="Larson L."/>
            <person name="Mehta T."/>
            <person name="Neiman D."/>
            <person name="Pearson M."/>
            <person name="Roberts A."/>
            <person name="Saif S."/>
            <person name="Shea T."/>
            <person name="Shenoy N."/>
            <person name="Sisk P."/>
            <person name="Stolte C."/>
            <person name="Sykes S."/>
            <person name="Walk T."/>
            <person name="White J."/>
            <person name="Yandava C."/>
            <person name="Haas B."/>
            <person name="Nusbaum C."/>
            <person name="Birren B."/>
        </authorList>
    </citation>
    <scope>NUCLEOTIDE SEQUENCE</scope>
    <source>
        <strain evidence="1">R3-111a-1</strain>
    </source>
</reference>
<organism evidence="1">
    <name type="scientific">Gaeumannomyces tritici (strain R3-111a-1)</name>
    <name type="common">Wheat and barley take-all root rot fungus</name>
    <name type="synonym">Gaeumannomyces graminis var. tritici</name>
    <dbReference type="NCBI Taxonomy" id="644352"/>
    <lineage>
        <taxon>Eukaryota</taxon>
        <taxon>Fungi</taxon>
        <taxon>Dikarya</taxon>
        <taxon>Ascomycota</taxon>
        <taxon>Pezizomycotina</taxon>
        <taxon>Sordariomycetes</taxon>
        <taxon>Sordariomycetidae</taxon>
        <taxon>Magnaporthales</taxon>
        <taxon>Magnaporthaceae</taxon>
        <taxon>Gaeumannomyces</taxon>
    </lineage>
</organism>
<protein>
    <submittedName>
        <fullName evidence="1 2">Uncharacterized protein</fullName>
    </submittedName>
</protein>
<evidence type="ECO:0000313" key="1">
    <source>
        <dbReference type="EMBL" id="EJT69866.1"/>
    </source>
</evidence>
<evidence type="ECO:0000313" key="2">
    <source>
        <dbReference type="EnsemblFungi" id="EJT69866"/>
    </source>
</evidence>
<dbReference type="VEuPathDB" id="FungiDB:GGTG_12749"/>
<reference evidence="2" key="4">
    <citation type="journal article" date="2015" name="G3 (Bethesda)">
        <title>Genome sequences of three phytopathogenic species of the Magnaporthaceae family of fungi.</title>
        <authorList>
            <person name="Okagaki L.H."/>
            <person name="Nunes C.C."/>
            <person name="Sailsbery J."/>
            <person name="Clay B."/>
            <person name="Brown D."/>
            <person name="John T."/>
            <person name="Oh Y."/>
            <person name="Young N."/>
            <person name="Fitzgerald M."/>
            <person name="Haas B.J."/>
            <person name="Zeng Q."/>
            <person name="Young S."/>
            <person name="Adiconis X."/>
            <person name="Fan L."/>
            <person name="Levin J.Z."/>
            <person name="Mitchell T.K."/>
            <person name="Okubara P.A."/>
            <person name="Farman M.L."/>
            <person name="Kohn L.M."/>
            <person name="Birren B."/>
            <person name="Ma L.-J."/>
            <person name="Dean R.A."/>
        </authorList>
    </citation>
    <scope>NUCLEOTIDE SEQUENCE</scope>
    <source>
        <strain evidence="2">R3-111a-1</strain>
    </source>
</reference>
<proteinExistence type="predicted"/>
<sequence length="194" mass="20917">MVHNILQLSTMASLRPSIPTRGEFILAGPETAAKGQKFAVPIVFRIRADEFPGVPVDQLEVEFHLVTRGGEGLHPQLGAVMEPQGGVASQRAVRWDNGAAYFVVEAPSIHYSGWFGIAAKINSLRDGQPPLVVGRQVRQGMLKVERYHASGPQITSEQAKLIANLKARGVLVDRAVSRRGTGLSQAETGCCVIL</sequence>
<reference evidence="3" key="1">
    <citation type="submission" date="2010-07" db="EMBL/GenBank/DDBJ databases">
        <title>The genome sequence of Gaeumannomyces graminis var. tritici strain R3-111a-1.</title>
        <authorList>
            <consortium name="The Broad Institute Genome Sequencing Platform"/>
            <person name="Ma L.-J."/>
            <person name="Dead R."/>
            <person name="Young S."/>
            <person name="Zeng Q."/>
            <person name="Koehrsen M."/>
            <person name="Alvarado L."/>
            <person name="Berlin A."/>
            <person name="Chapman S.B."/>
            <person name="Chen Z."/>
            <person name="Freedman E."/>
            <person name="Gellesch M."/>
            <person name="Goldberg J."/>
            <person name="Griggs A."/>
            <person name="Gujja S."/>
            <person name="Heilman E.R."/>
            <person name="Heiman D."/>
            <person name="Hepburn T."/>
            <person name="Howarth C."/>
            <person name="Jen D."/>
            <person name="Larson L."/>
            <person name="Mehta T."/>
            <person name="Neiman D."/>
            <person name="Pearson M."/>
            <person name="Roberts A."/>
            <person name="Saif S."/>
            <person name="Shea T."/>
            <person name="Shenoy N."/>
            <person name="Sisk P."/>
            <person name="Stolte C."/>
            <person name="Sykes S."/>
            <person name="Walk T."/>
            <person name="White J."/>
            <person name="Yandava C."/>
            <person name="Haas B."/>
            <person name="Nusbaum C."/>
            <person name="Birren B."/>
        </authorList>
    </citation>
    <scope>NUCLEOTIDE SEQUENCE [LARGE SCALE GENOMIC DNA]</scope>
    <source>
        <strain evidence="3">R3-111a-1</strain>
    </source>
</reference>
<dbReference type="GeneID" id="20353207"/>
<dbReference type="OrthoDB" id="10361469at2759"/>
<dbReference type="Proteomes" id="UP000006039">
    <property type="component" value="Unassembled WGS sequence"/>
</dbReference>
<dbReference type="AlphaFoldDB" id="J3PGW9"/>
<evidence type="ECO:0000313" key="3">
    <source>
        <dbReference type="Proteomes" id="UP000006039"/>
    </source>
</evidence>
<dbReference type="EMBL" id="GL385403">
    <property type="protein sequence ID" value="EJT69866.1"/>
    <property type="molecule type" value="Genomic_DNA"/>
</dbReference>
<name>J3PGW9_GAET3</name>
<reference evidence="2" key="5">
    <citation type="submission" date="2018-04" db="UniProtKB">
        <authorList>
            <consortium name="EnsemblFungi"/>
        </authorList>
    </citation>
    <scope>IDENTIFICATION</scope>
    <source>
        <strain evidence="2">R3-111a-1</strain>
    </source>
</reference>